<dbReference type="PRINTS" id="PR00081">
    <property type="entry name" value="GDHRDH"/>
</dbReference>
<dbReference type="AlphaFoldDB" id="A0A9P4K166"/>
<evidence type="ECO:0000313" key="5">
    <source>
        <dbReference type="Proteomes" id="UP000800093"/>
    </source>
</evidence>
<proteinExistence type="inferred from homology"/>
<dbReference type="InterPro" id="IPR036291">
    <property type="entry name" value="NAD(P)-bd_dom_sf"/>
</dbReference>
<sequence>MTTYLISGASRGLGRALTTALLSQPSNTVIAGVRDLNDSNSRSLATLPCGESSKLIVVKIDSTSDTDAIEAVSTLSTNHGVTKLDVVIANAGSSNIYGDLTTVKPDEVKELVDVNGLGPLRLFQAVRSLLESGGAGKFVVIGTPIASIGAMEKAPWPMFAYGASKVVAHYMTRKIHCESPSLTAFVIDPGFMQTDMGNSGARHFGFEKAFVPVEDSCNFVLSQIEGASREKVGGKFVSIDETRREVEW</sequence>
<dbReference type="SUPFAM" id="SSF51735">
    <property type="entry name" value="NAD(P)-binding Rossmann-fold domains"/>
    <property type="match status" value="1"/>
</dbReference>
<dbReference type="Proteomes" id="UP000800093">
    <property type="component" value="Unassembled WGS sequence"/>
</dbReference>
<evidence type="ECO:0000313" key="4">
    <source>
        <dbReference type="EMBL" id="KAF2260273.1"/>
    </source>
</evidence>
<keyword evidence="2" id="KW-0521">NADP</keyword>
<keyword evidence="3" id="KW-0560">Oxidoreductase</keyword>
<dbReference type="Pfam" id="PF00106">
    <property type="entry name" value="adh_short"/>
    <property type="match status" value="1"/>
</dbReference>
<dbReference type="PANTHER" id="PTHR43544">
    <property type="entry name" value="SHORT-CHAIN DEHYDROGENASE/REDUCTASE"/>
    <property type="match status" value="1"/>
</dbReference>
<name>A0A9P4K166_9PLEO</name>
<evidence type="ECO:0000256" key="2">
    <source>
        <dbReference type="ARBA" id="ARBA00022857"/>
    </source>
</evidence>
<evidence type="ECO:0000256" key="3">
    <source>
        <dbReference type="ARBA" id="ARBA00023002"/>
    </source>
</evidence>
<gene>
    <name evidence="4" type="ORF">CC78DRAFT_555681</name>
</gene>
<protein>
    <submittedName>
        <fullName evidence="4">NAD(P)-binding protein</fullName>
    </submittedName>
</protein>
<dbReference type="GO" id="GO:0005737">
    <property type="term" value="C:cytoplasm"/>
    <property type="evidence" value="ECO:0007669"/>
    <property type="project" value="TreeGrafter"/>
</dbReference>
<dbReference type="OrthoDB" id="9876299at2759"/>
<dbReference type="PANTHER" id="PTHR43544:SF7">
    <property type="entry name" value="NADB-LER2"/>
    <property type="match status" value="1"/>
</dbReference>
<reference evidence="5" key="1">
    <citation type="journal article" date="2020" name="Stud. Mycol.">
        <title>101 Dothideomycetes genomes: A test case for predicting lifestyles and emergence of pathogens.</title>
        <authorList>
            <person name="Haridas S."/>
            <person name="Albert R."/>
            <person name="Binder M."/>
            <person name="Bloem J."/>
            <person name="LaButti K."/>
            <person name="Salamov A."/>
            <person name="Andreopoulos B."/>
            <person name="Baker S."/>
            <person name="Barry K."/>
            <person name="Bills G."/>
            <person name="Bluhm B."/>
            <person name="Cannon C."/>
            <person name="Castanera R."/>
            <person name="Culley D."/>
            <person name="Daum C."/>
            <person name="Ezra D."/>
            <person name="Gonzalez J."/>
            <person name="Henrissat B."/>
            <person name="Kuo A."/>
            <person name="Liang C."/>
            <person name="Lipzen A."/>
            <person name="Lutzoni F."/>
            <person name="Magnuson J."/>
            <person name="Mondo S."/>
            <person name="Nolan M."/>
            <person name="Ohm R."/>
            <person name="Pangilinan J."/>
            <person name="Park H.-J."/>
            <person name="Ramirez L."/>
            <person name="Alfaro M."/>
            <person name="Sun H."/>
            <person name="Tritt A."/>
            <person name="Yoshinaga Y."/>
            <person name="Zwiers L.-H."/>
            <person name="Turgeon B."/>
            <person name="Goodwin S."/>
            <person name="Spatafora J."/>
            <person name="Crous P."/>
            <person name="Grigoriev I."/>
        </authorList>
    </citation>
    <scope>NUCLEOTIDE SEQUENCE [LARGE SCALE GENOMIC DNA]</scope>
    <source>
        <strain evidence="5">CBS 304.66</strain>
    </source>
</reference>
<dbReference type="InterPro" id="IPR002347">
    <property type="entry name" value="SDR_fam"/>
</dbReference>
<accession>A0A9P4K166</accession>
<comment type="similarity">
    <text evidence="1">Belongs to the short-chain dehydrogenases/reductases (SDR) family.</text>
</comment>
<comment type="caution">
    <text evidence="4">The sequence shown here is derived from an EMBL/GenBank/DDBJ whole genome shotgun (WGS) entry which is preliminary data.</text>
</comment>
<dbReference type="GO" id="GO:0016491">
    <property type="term" value="F:oxidoreductase activity"/>
    <property type="evidence" value="ECO:0007669"/>
    <property type="project" value="UniProtKB-KW"/>
</dbReference>
<organism evidence="4 5">
    <name type="scientific">Lojkania enalia</name>
    <dbReference type="NCBI Taxonomy" id="147567"/>
    <lineage>
        <taxon>Eukaryota</taxon>
        <taxon>Fungi</taxon>
        <taxon>Dikarya</taxon>
        <taxon>Ascomycota</taxon>
        <taxon>Pezizomycotina</taxon>
        <taxon>Dothideomycetes</taxon>
        <taxon>Pleosporomycetidae</taxon>
        <taxon>Pleosporales</taxon>
        <taxon>Pleosporales incertae sedis</taxon>
        <taxon>Lojkania</taxon>
    </lineage>
</organism>
<keyword evidence="5" id="KW-1185">Reference proteome</keyword>
<evidence type="ECO:0000256" key="1">
    <source>
        <dbReference type="ARBA" id="ARBA00006484"/>
    </source>
</evidence>
<dbReference type="Gene3D" id="3.40.50.720">
    <property type="entry name" value="NAD(P)-binding Rossmann-like Domain"/>
    <property type="match status" value="1"/>
</dbReference>
<dbReference type="EMBL" id="ML986686">
    <property type="protein sequence ID" value="KAF2260273.1"/>
    <property type="molecule type" value="Genomic_DNA"/>
</dbReference>
<dbReference type="InterPro" id="IPR051468">
    <property type="entry name" value="Fungal_SecMetab_SDRs"/>
</dbReference>